<feature type="compositionally biased region" description="Acidic residues" evidence="1">
    <location>
        <begin position="283"/>
        <end position="292"/>
    </location>
</feature>
<dbReference type="InterPro" id="IPR051375">
    <property type="entry name" value="Tuftelin_GRINL1A/MYZAP/CCD68"/>
</dbReference>
<name>A0A9P0XHZ7_PIEBR</name>
<dbReference type="Pfam" id="PF15328">
    <property type="entry name" value="GCOM2"/>
    <property type="match status" value="1"/>
</dbReference>
<gene>
    <name evidence="2" type="ORF">PIBRA_LOCUS12892</name>
</gene>
<dbReference type="AlphaFoldDB" id="A0A9P0XHZ7"/>
<dbReference type="InterPro" id="IPR026213">
    <property type="entry name" value="GRINL1"/>
</dbReference>
<dbReference type="PANTHER" id="PTHR23171:SF13">
    <property type="entry name" value="DNA-DIRECTED RNA POLYMERASE II SUBUNIT GRINL1A"/>
    <property type="match status" value="1"/>
</dbReference>
<dbReference type="Proteomes" id="UP001152562">
    <property type="component" value="Unassembled WGS sequence"/>
</dbReference>
<reference evidence="2" key="1">
    <citation type="submission" date="2022-05" db="EMBL/GenBank/DDBJ databases">
        <authorList>
            <person name="Okamura Y."/>
        </authorList>
    </citation>
    <scope>NUCLEOTIDE SEQUENCE</scope>
</reference>
<comment type="caution">
    <text evidence="2">The sequence shown here is derived from an EMBL/GenBank/DDBJ whole genome shotgun (WGS) entry which is preliminary data.</text>
</comment>
<proteinExistence type="predicted"/>
<evidence type="ECO:0000313" key="3">
    <source>
        <dbReference type="Proteomes" id="UP001152562"/>
    </source>
</evidence>
<sequence length="314" mass="35889">MKKTINKNLPGNRPSSSVIDNKFVDLSTKHLPELLELRDRQLKLLNNNFFIKKLPDKGLKIRSLYNKIENEIKLKQDEEQACSLFSKMKLETIDKSSMQDIEWKGKVAYHNNDTYLDSDDDSEPEDVLSILSQNTADKKIVKILGPVEPLITTEDLIKIEEVPHVKYIVQITEKNIKLKPNAQFKPYKTTKTDVHKPEKEIQRKKHKNWEVTSATPPPILHSPAKVLSIEESLKLQQEYSIHLKAIEAQHAAEKLFAKAGVKMPELPKDISKFGDYRCKMDSDDSGSESDTEGSDKEVHDEEPEKGGVIFTVMK</sequence>
<evidence type="ECO:0000256" key="1">
    <source>
        <dbReference type="SAM" id="MobiDB-lite"/>
    </source>
</evidence>
<feature type="compositionally biased region" description="Basic and acidic residues" evidence="1">
    <location>
        <begin position="293"/>
        <end position="305"/>
    </location>
</feature>
<feature type="region of interest" description="Disordered" evidence="1">
    <location>
        <begin position="277"/>
        <end position="314"/>
    </location>
</feature>
<keyword evidence="3" id="KW-1185">Reference proteome</keyword>
<evidence type="ECO:0000313" key="2">
    <source>
        <dbReference type="EMBL" id="CAH4037179.1"/>
    </source>
</evidence>
<dbReference type="GO" id="GO:0006368">
    <property type="term" value="P:transcription elongation by RNA polymerase II"/>
    <property type="evidence" value="ECO:0007669"/>
    <property type="project" value="InterPro"/>
</dbReference>
<dbReference type="GO" id="GO:0005634">
    <property type="term" value="C:nucleus"/>
    <property type="evidence" value="ECO:0007669"/>
    <property type="project" value="InterPro"/>
</dbReference>
<dbReference type="GO" id="GO:0003711">
    <property type="term" value="F:transcription elongation factor activity"/>
    <property type="evidence" value="ECO:0007669"/>
    <property type="project" value="InterPro"/>
</dbReference>
<protein>
    <submittedName>
        <fullName evidence="2">Uncharacterized protein</fullName>
    </submittedName>
</protein>
<organism evidence="2 3">
    <name type="scientific">Pieris brassicae</name>
    <name type="common">White butterfly</name>
    <name type="synonym">Large white butterfly</name>
    <dbReference type="NCBI Taxonomy" id="7116"/>
    <lineage>
        <taxon>Eukaryota</taxon>
        <taxon>Metazoa</taxon>
        <taxon>Ecdysozoa</taxon>
        <taxon>Arthropoda</taxon>
        <taxon>Hexapoda</taxon>
        <taxon>Insecta</taxon>
        <taxon>Pterygota</taxon>
        <taxon>Neoptera</taxon>
        <taxon>Endopterygota</taxon>
        <taxon>Lepidoptera</taxon>
        <taxon>Glossata</taxon>
        <taxon>Ditrysia</taxon>
        <taxon>Papilionoidea</taxon>
        <taxon>Pieridae</taxon>
        <taxon>Pierinae</taxon>
        <taxon>Pieris</taxon>
    </lineage>
</organism>
<dbReference type="PANTHER" id="PTHR23171">
    <property type="entry name" value="GDOWN1"/>
    <property type="match status" value="1"/>
</dbReference>
<dbReference type="PRINTS" id="PR02085">
    <property type="entry name" value="POLR2GRINL1"/>
</dbReference>
<dbReference type="EMBL" id="CALOZG010000085">
    <property type="protein sequence ID" value="CAH4037179.1"/>
    <property type="molecule type" value="Genomic_DNA"/>
</dbReference>
<accession>A0A9P0XHZ7</accession>